<evidence type="ECO:0000256" key="4">
    <source>
        <dbReference type="ARBA" id="ARBA00022605"/>
    </source>
</evidence>
<comment type="catalytic activity">
    <reaction evidence="9">
        <text>L-glutamate + acetyl-CoA = N-acetyl-L-glutamate + CoA + H(+)</text>
        <dbReference type="Rhea" id="RHEA:24292"/>
        <dbReference type="ChEBI" id="CHEBI:15378"/>
        <dbReference type="ChEBI" id="CHEBI:29985"/>
        <dbReference type="ChEBI" id="CHEBI:44337"/>
        <dbReference type="ChEBI" id="CHEBI:57287"/>
        <dbReference type="ChEBI" id="CHEBI:57288"/>
        <dbReference type="EC" id="2.3.1.1"/>
    </reaction>
</comment>
<dbReference type="Proteomes" id="UP000051010">
    <property type="component" value="Unassembled WGS sequence"/>
</dbReference>
<protein>
    <recommendedName>
        <fullName evidence="9">Arginine biosynthesis bifunctional protein ArgJ</fullName>
    </recommendedName>
    <domain>
        <recommendedName>
            <fullName evidence="9">Glutamate N-acetyltransferase</fullName>
            <ecNumber evidence="9">2.3.1.35</ecNumber>
        </recommendedName>
        <alternativeName>
            <fullName evidence="9">Ornithine acetyltransferase</fullName>
            <shortName evidence="9">OATase</shortName>
        </alternativeName>
        <alternativeName>
            <fullName evidence="9">Ornithine transacetylase</fullName>
        </alternativeName>
    </domain>
    <domain>
        <recommendedName>
            <fullName evidence="9">Amino-acid acetyltransferase</fullName>
            <ecNumber evidence="9">2.3.1.1</ecNumber>
        </recommendedName>
        <alternativeName>
            <fullName evidence="9">N-acetylglutamate synthase</fullName>
            <shortName evidence="9">AGSase</shortName>
        </alternativeName>
    </domain>
    <component>
        <recommendedName>
            <fullName evidence="9">Arginine biosynthesis bifunctional protein ArgJ alpha chain</fullName>
        </recommendedName>
    </component>
    <component>
        <recommendedName>
            <fullName evidence="9">Arginine biosynthesis bifunctional protein ArgJ beta chain</fullName>
        </recommendedName>
    </component>
</protein>
<keyword evidence="8 9" id="KW-0012">Acyltransferase</keyword>
<evidence type="ECO:0000256" key="3">
    <source>
        <dbReference type="ARBA" id="ARBA00022571"/>
    </source>
</evidence>
<dbReference type="GO" id="GO:0004358">
    <property type="term" value="F:L-glutamate N-acetyltransferase activity, acting on acetyl-L-ornithine as donor"/>
    <property type="evidence" value="ECO:0007669"/>
    <property type="project" value="UniProtKB-UniRule"/>
</dbReference>
<proteinExistence type="inferred from homology"/>
<evidence type="ECO:0000256" key="8">
    <source>
        <dbReference type="ARBA" id="ARBA00023315"/>
    </source>
</evidence>
<evidence type="ECO:0000313" key="10">
    <source>
        <dbReference type="EMBL" id="KRM41924.1"/>
    </source>
</evidence>
<dbReference type="HAMAP" id="MF_01106">
    <property type="entry name" value="ArgJ"/>
    <property type="match status" value="1"/>
</dbReference>
<keyword evidence="9" id="KW-0963">Cytoplasm</keyword>
<sequence>MEIASDESIDVSTFEWPAGFYADAGHAGLKADANVDDFGWLVSKTPADAAGVYTTNQFQAAPTALTKQTINLAHQLQAVVMNSGNANSCTGVQGEHDAAVMQQAAADKLGIAANLVGVASTGVIGEVLLVDKITNGIAKLGLTKNDGVTKAVLTTDTHAKTITVKCLIDNQPVTISGFCKGSGMIHPNMATMLGFVTTDAAIAGDQLQHLLSTTVDQTFNQITVDGDTSTNDMVVVMANGQAGNQPLNADHEDYPTFVKAFKLVLSHLAKEIAGDGEGASKLVEVNVAGAYNDHEGQQVAKAIVGSNLVKAMIFGEDANWGRVMQAIGQTDAHVDLNGVGVAINGIQMVTNSLAADYSEEAVAATLKKNVVTIDVDLHAGTAAGTAWGCDLTYKYVQINASYRS</sequence>
<evidence type="ECO:0000256" key="2">
    <source>
        <dbReference type="ARBA" id="ARBA00011475"/>
    </source>
</evidence>
<feature type="active site" description="Nucleophile" evidence="9">
    <location>
        <position position="191"/>
    </location>
</feature>
<dbReference type="FunFam" id="3.30.2330.10:FF:000001">
    <property type="entry name" value="Arginine biosynthesis bifunctional protein ArgJ, mitochondrial"/>
    <property type="match status" value="1"/>
</dbReference>
<dbReference type="GO" id="GO:0006592">
    <property type="term" value="P:ornithine biosynthetic process"/>
    <property type="evidence" value="ECO:0007669"/>
    <property type="project" value="TreeGrafter"/>
</dbReference>
<feature type="site" description="Involved in the stabilization of negative charge on the oxyanion by the formation of the oxyanion hole" evidence="9">
    <location>
        <position position="122"/>
    </location>
</feature>
<dbReference type="UniPathway" id="UPA00068">
    <property type="reaction ID" value="UER00106"/>
</dbReference>
<dbReference type="NCBIfam" id="TIGR00120">
    <property type="entry name" value="ArgJ"/>
    <property type="match status" value="1"/>
</dbReference>
<feature type="binding site" evidence="9">
    <location>
        <position position="404"/>
    </location>
    <ligand>
        <name>substrate</name>
    </ligand>
</feature>
<dbReference type="InterPro" id="IPR016117">
    <property type="entry name" value="ArgJ-like_dom_sf"/>
</dbReference>
<keyword evidence="4 9" id="KW-0028">Amino-acid biosynthesis</keyword>
<dbReference type="GO" id="GO:0004042">
    <property type="term" value="F:L-glutamate N-acetyltransferase activity"/>
    <property type="evidence" value="ECO:0007669"/>
    <property type="project" value="UniProtKB-UniRule"/>
</dbReference>
<dbReference type="CDD" id="cd02152">
    <property type="entry name" value="OAT"/>
    <property type="match status" value="1"/>
</dbReference>
<dbReference type="GO" id="GO:0005737">
    <property type="term" value="C:cytoplasm"/>
    <property type="evidence" value="ECO:0007669"/>
    <property type="project" value="UniProtKB-SubCell"/>
</dbReference>
<feature type="chain" id="PRO_5023221537" description="Arginine biosynthesis bifunctional protein ArgJ alpha chain" evidence="9">
    <location>
        <begin position="1"/>
        <end position="190"/>
    </location>
</feature>
<dbReference type="RefSeq" id="WP_056980644.1">
    <property type="nucleotide sequence ID" value="NZ_AZFZ01000047.1"/>
</dbReference>
<comment type="pathway">
    <text evidence="9">Amino-acid biosynthesis; L-arginine biosynthesis; L-ornithine and N-acetyl-L-glutamate from L-glutamate and N(2)-acetyl-L-ornithine (cyclic): step 1/1.</text>
</comment>
<comment type="subunit">
    <text evidence="2 9">Heterotetramer of two alpha and two beta chains.</text>
</comment>
<dbReference type="EMBL" id="AZFZ01000047">
    <property type="protein sequence ID" value="KRM41924.1"/>
    <property type="molecule type" value="Genomic_DNA"/>
</dbReference>
<comment type="subcellular location">
    <subcellularLocation>
        <location evidence="9">Cytoplasm</location>
    </subcellularLocation>
</comment>
<feature type="binding site" evidence="9">
    <location>
        <position position="277"/>
    </location>
    <ligand>
        <name>substrate</name>
    </ligand>
</feature>
<feature type="binding site" evidence="9">
    <location>
        <position position="154"/>
    </location>
    <ligand>
        <name>substrate</name>
    </ligand>
</feature>
<dbReference type="InterPro" id="IPR002813">
    <property type="entry name" value="Arg_biosynth_ArgJ"/>
</dbReference>
<dbReference type="FunFam" id="3.10.20.340:FF:000001">
    <property type="entry name" value="Arginine biosynthesis bifunctional protein ArgJ, chloroplastic"/>
    <property type="match status" value="1"/>
</dbReference>
<keyword evidence="6 9" id="KW-0068">Autocatalytic cleavage</keyword>
<dbReference type="PANTHER" id="PTHR23100">
    <property type="entry name" value="ARGININE BIOSYNTHESIS BIFUNCTIONAL PROTEIN ARGJ"/>
    <property type="match status" value="1"/>
</dbReference>
<organism evidence="10 11">
    <name type="scientific">Lentilactobacillus parafarraginis DSM 18390 = JCM 14109</name>
    <dbReference type="NCBI Taxonomy" id="1423786"/>
    <lineage>
        <taxon>Bacteria</taxon>
        <taxon>Bacillati</taxon>
        <taxon>Bacillota</taxon>
        <taxon>Bacilli</taxon>
        <taxon>Lactobacillales</taxon>
        <taxon>Lactobacillaceae</taxon>
        <taxon>Lentilactobacillus</taxon>
    </lineage>
</organism>
<comment type="similarity">
    <text evidence="1 9">Belongs to the ArgJ family.</text>
</comment>
<comment type="catalytic activity">
    <reaction evidence="9">
        <text>N(2)-acetyl-L-ornithine + L-glutamate = N-acetyl-L-glutamate + L-ornithine</text>
        <dbReference type="Rhea" id="RHEA:15349"/>
        <dbReference type="ChEBI" id="CHEBI:29985"/>
        <dbReference type="ChEBI" id="CHEBI:44337"/>
        <dbReference type="ChEBI" id="CHEBI:46911"/>
        <dbReference type="ChEBI" id="CHEBI:57805"/>
        <dbReference type="EC" id="2.3.1.35"/>
    </reaction>
</comment>
<accession>A0A0R1YM04</accession>
<dbReference type="GO" id="GO:0006526">
    <property type="term" value="P:L-arginine biosynthetic process"/>
    <property type="evidence" value="ECO:0007669"/>
    <property type="project" value="UniProtKB-UniRule"/>
</dbReference>
<keyword evidence="3 9" id="KW-0055">Arginine biosynthesis</keyword>
<feature type="binding site" evidence="9">
    <location>
        <position position="191"/>
    </location>
    <ligand>
        <name>substrate</name>
    </ligand>
</feature>
<dbReference type="AlphaFoldDB" id="A0A0R1YM04"/>
<gene>
    <name evidence="9" type="primary">argJ</name>
    <name evidence="10" type="ORF">FD47_GL002016</name>
</gene>
<dbReference type="PANTHER" id="PTHR23100:SF0">
    <property type="entry name" value="ARGININE BIOSYNTHESIS BIFUNCTIONAL PROTEIN ARGJ, MITOCHONDRIAL"/>
    <property type="match status" value="1"/>
</dbReference>
<dbReference type="Pfam" id="PF01960">
    <property type="entry name" value="ArgJ"/>
    <property type="match status" value="1"/>
</dbReference>
<evidence type="ECO:0000256" key="6">
    <source>
        <dbReference type="ARBA" id="ARBA00022813"/>
    </source>
</evidence>
<dbReference type="Gene3D" id="3.10.20.340">
    <property type="entry name" value="ArgJ beta chain, C-terminal domain"/>
    <property type="match status" value="1"/>
</dbReference>
<feature type="site" description="Involved in the stabilization of negative charge on the oxyanion by the formation of the oxyanion hole" evidence="9">
    <location>
        <position position="121"/>
    </location>
</feature>
<dbReference type="EC" id="2.3.1.35" evidence="9"/>
<dbReference type="PATRIC" id="fig|1423786.4.peg.2120"/>
<keyword evidence="5 9" id="KW-0808">Transferase</keyword>
<name>A0A0R1YM04_9LACO</name>
<feature type="binding site" evidence="9">
    <location>
        <position position="180"/>
    </location>
    <ligand>
        <name>substrate</name>
    </ligand>
</feature>
<dbReference type="SUPFAM" id="SSF56266">
    <property type="entry name" value="DmpA/ArgJ-like"/>
    <property type="match status" value="1"/>
</dbReference>
<comment type="caution">
    <text evidence="10">The sequence shown here is derived from an EMBL/GenBank/DDBJ whole genome shotgun (WGS) entry which is preliminary data.</text>
</comment>
<dbReference type="Gene3D" id="3.60.70.12">
    <property type="entry name" value="L-amino peptidase D-ALA esterase/amidase"/>
    <property type="match status" value="1"/>
</dbReference>
<evidence type="ECO:0000256" key="9">
    <source>
        <dbReference type="HAMAP-Rule" id="MF_01106"/>
    </source>
</evidence>
<comment type="pathway">
    <text evidence="9">Amino-acid biosynthesis; L-arginine biosynthesis; N(2)-acetyl-L-ornithine from L-glutamate: step 1/4.</text>
</comment>
<dbReference type="NCBIfam" id="NF003802">
    <property type="entry name" value="PRK05388.1"/>
    <property type="match status" value="1"/>
</dbReference>
<keyword evidence="7 9" id="KW-0511">Multifunctional enzyme</keyword>
<feature type="chain" id="PRO_5023221538" description="Arginine biosynthesis bifunctional protein ArgJ beta chain" evidence="9">
    <location>
        <begin position="191"/>
        <end position="404"/>
    </location>
</feature>
<reference evidence="10 11" key="1">
    <citation type="journal article" date="2015" name="Genome Announc.">
        <title>Expanding the biotechnology potential of lactobacilli through comparative genomics of 213 strains and associated genera.</title>
        <authorList>
            <person name="Sun Z."/>
            <person name="Harris H.M."/>
            <person name="McCann A."/>
            <person name="Guo C."/>
            <person name="Argimon S."/>
            <person name="Zhang W."/>
            <person name="Yang X."/>
            <person name="Jeffery I.B."/>
            <person name="Cooney J.C."/>
            <person name="Kagawa T.F."/>
            <person name="Liu W."/>
            <person name="Song Y."/>
            <person name="Salvetti E."/>
            <person name="Wrobel A."/>
            <person name="Rasinkangas P."/>
            <person name="Parkhill J."/>
            <person name="Rea M.C."/>
            <person name="O'Sullivan O."/>
            <person name="Ritari J."/>
            <person name="Douillard F.P."/>
            <person name="Paul Ross R."/>
            <person name="Yang R."/>
            <person name="Briner A.E."/>
            <person name="Felis G.E."/>
            <person name="de Vos W.M."/>
            <person name="Barrangou R."/>
            <person name="Klaenhammer T.R."/>
            <person name="Caufield P.W."/>
            <person name="Cui Y."/>
            <person name="Zhang H."/>
            <person name="O'Toole P.W."/>
        </authorList>
    </citation>
    <scope>NUCLEOTIDE SEQUENCE [LARGE SCALE GENOMIC DNA]</scope>
    <source>
        <strain evidence="10 11">DSM 18390</strain>
    </source>
</reference>
<evidence type="ECO:0000256" key="5">
    <source>
        <dbReference type="ARBA" id="ARBA00022679"/>
    </source>
</evidence>
<feature type="site" description="Cleavage; by autolysis" evidence="9">
    <location>
        <begin position="190"/>
        <end position="191"/>
    </location>
</feature>
<evidence type="ECO:0000256" key="1">
    <source>
        <dbReference type="ARBA" id="ARBA00006774"/>
    </source>
</evidence>
<evidence type="ECO:0000256" key="7">
    <source>
        <dbReference type="ARBA" id="ARBA00023268"/>
    </source>
</evidence>
<feature type="binding site" evidence="9">
    <location>
        <position position="399"/>
    </location>
    <ligand>
        <name>substrate</name>
    </ligand>
</feature>
<dbReference type="InterPro" id="IPR042195">
    <property type="entry name" value="ArgJ_beta_C"/>
</dbReference>
<comment type="function">
    <text evidence="9">Catalyzes two activities which are involved in the cyclic version of arginine biosynthesis: the synthesis of N-acetylglutamate from glutamate and acetyl-CoA as the acetyl donor, and of ornithine by transacetylation between N(2)-acetylornithine and glutamate.</text>
</comment>
<dbReference type="EC" id="2.3.1.1" evidence="9"/>
<evidence type="ECO:0000313" key="11">
    <source>
        <dbReference type="Proteomes" id="UP000051010"/>
    </source>
</evidence>